<keyword evidence="2" id="KW-0812">Transmembrane</keyword>
<evidence type="ECO:0000256" key="1">
    <source>
        <dbReference type="ARBA" id="ARBA00004651"/>
    </source>
</evidence>
<dbReference type="PANTHER" id="PTHR43833">
    <property type="entry name" value="POTASSIUM CHANNEL PROTEIN 2-RELATED-RELATED"/>
    <property type="match status" value="1"/>
</dbReference>
<dbReference type="SUPFAM" id="SSF51735">
    <property type="entry name" value="NAD(P)-binding Rossmann-fold domains"/>
    <property type="match status" value="2"/>
</dbReference>
<dbReference type="Gene3D" id="1.10.287.70">
    <property type="match status" value="1"/>
</dbReference>
<dbReference type="GO" id="GO:0008324">
    <property type="term" value="F:monoatomic cation transmembrane transporter activity"/>
    <property type="evidence" value="ECO:0007669"/>
    <property type="project" value="InterPro"/>
</dbReference>
<dbReference type="Gene3D" id="3.30.70.1450">
    <property type="entry name" value="Regulator of K+ conductance, C-terminal domain"/>
    <property type="match status" value="2"/>
</dbReference>
<feature type="domain" description="RCK C-terminal" evidence="4">
    <location>
        <begin position="476"/>
        <end position="560"/>
    </location>
</feature>
<dbReference type="InterPro" id="IPR036291">
    <property type="entry name" value="NAD(P)-bd_dom_sf"/>
</dbReference>
<dbReference type="Pfam" id="PF07885">
    <property type="entry name" value="Ion_trans_2"/>
    <property type="match status" value="1"/>
</dbReference>
<dbReference type="EMBL" id="JADJZA010000001">
    <property type="protein sequence ID" value="MBK9295701.1"/>
    <property type="molecule type" value="Genomic_DNA"/>
</dbReference>
<evidence type="ECO:0000256" key="2">
    <source>
        <dbReference type="SAM" id="Phobius"/>
    </source>
</evidence>
<dbReference type="SUPFAM" id="SSF116726">
    <property type="entry name" value="TrkA C-terminal domain-like"/>
    <property type="match status" value="2"/>
</dbReference>
<dbReference type="Pfam" id="PF02080">
    <property type="entry name" value="TrkA_C"/>
    <property type="match status" value="2"/>
</dbReference>
<dbReference type="Gene3D" id="3.40.50.720">
    <property type="entry name" value="NAD(P)-binding Rossmann-like Domain"/>
    <property type="match status" value="2"/>
</dbReference>
<feature type="transmembrane region" description="Helical" evidence="2">
    <location>
        <begin position="82"/>
        <end position="112"/>
    </location>
</feature>
<dbReference type="InterPro" id="IPR003148">
    <property type="entry name" value="RCK_N"/>
</dbReference>
<protein>
    <submittedName>
        <fullName evidence="5">NAD-binding protein</fullName>
    </submittedName>
</protein>
<evidence type="ECO:0000313" key="6">
    <source>
        <dbReference type="Proteomes" id="UP000727993"/>
    </source>
</evidence>
<dbReference type="Proteomes" id="UP000727993">
    <property type="component" value="Unassembled WGS sequence"/>
</dbReference>
<gene>
    <name evidence="5" type="ORF">IPN02_02250</name>
</gene>
<dbReference type="PANTHER" id="PTHR43833:SF9">
    <property type="entry name" value="POTASSIUM CHANNEL PROTEIN YUGO-RELATED"/>
    <property type="match status" value="1"/>
</dbReference>
<dbReference type="PROSITE" id="PS51202">
    <property type="entry name" value="RCK_C"/>
    <property type="match status" value="2"/>
</dbReference>
<dbReference type="Pfam" id="PF02254">
    <property type="entry name" value="TrkA_N"/>
    <property type="match status" value="2"/>
</dbReference>
<comment type="subcellular location">
    <subcellularLocation>
        <location evidence="1">Cell membrane</location>
        <topology evidence="1">Multi-pass membrane protein</topology>
    </subcellularLocation>
</comment>
<name>A0A936NAU2_9ACTN</name>
<dbReference type="SUPFAM" id="SSF81324">
    <property type="entry name" value="Voltage-gated potassium channels"/>
    <property type="match status" value="1"/>
</dbReference>
<feature type="domain" description="RCK C-terminal" evidence="4">
    <location>
        <begin position="262"/>
        <end position="346"/>
    </location>
</feature>
<dbReference type="GO" id="GO:0006813">
    <property type="term" value="P:potassium ion transport"/>
    <property type="evidence" value="ECO:0007669"/>
    <property type="project" value="InterPro"/>
</dbReference>
<dbReference type="InterPro" id="IPR013099">
    <property type="entry name" value="K_chnl_dom"/>
</dbReference>
<evidence type="ECO:0000259" key="3">
    <source>
        <dbReference type="PROSITE" id="PS51201"/>
    </source>
</evidence>
<dbReference type="InterPro" id="IPR036721">
    <property type="entry name" value="RCK_C_sf"/>
</dbReference>
<keyword evidence="2" id="KW-1133">Transmembrane helix</keyword>
<organism evidence="5 6">
    <name type="scientific">Candidatus Neomicrothrix subdominans</name>
    <dbReference type="NCBI Taxonomy" id="2954438"/>
    <lineage>
        <taxon>Bacteria</taxon>
        <taxon>Bacillati</taxon>
        <taxon>Actinomycetota</taxon>
        <taxon>Acidimicrobiia</taxon>
        <taxon>Acidimicrobiales</taxon>
        <taxon>Microthrixaceae</taxon>
        <taxon>Candidatus Neomicrothrix</taxon>
    </lineage>
</organism>
<evidence type="ECO:0000313" key="5">
    <source>
        <dbReference type="EMBL" id="MBK9295701.1"/>
    </source>
</evidence>
<proteinExistence type="predicted"/>
<dbReference type="GO" id="GO:0005886">
    <property type="term" value="C:plasma membrane"/>
    <property type="evidence" value="ECO:0007669"/>
    <property type="project" value="UniProtKB-SubCell"/>
</dbReference>
<reference evidence="5 6" key="1">
    <citation type="submission" date="2020-10" db="EMBL/GenBank/DDBJ databases">
        <title>Connecting structure to function with the recovery of over 1000 high-quality activated sludge metagenome-assembled genomes encoding full-length rRNA genes using long-read sequencing.</title>
        <authorList>
            <person name="Singleton C.M."/>
            <person name="Petriglieri F."/>
            <person name="Kristensen J.M."/>
            <person name="Kirkegaard R.H."/>
            <person name="Michaelsen T.Y."/>
            <person name="Andersen M.H."/>
            <person name="Karst S.M."/>
            <person name="Dueholm M.S."/>
            <person name="Nielsen P.H."/>
            <person name="Albertsen M."/>
        </authorList>
    </citation>
    <scope>NUCLEOTIDE SEQUENCE [LARGE SCALE GENOMIC DNA]</scope>
    <source>
        <strain evidence="5">Lyne_18-Q3-R50-59_MAXAC.006</strain>
    </source>
</reference>
<keyword evidence="2" id="KW-0472">Membrane</keyword>
<dbReference type="PROSITE" id="PS51201">
    <property type="entry name" value="RCK_N"/>
    <property type="match status" value="1"/>
</dbReference>
<dbReference type="InterPro" id="IPR050721">
    <property type="entry name" value="Trk_Ktr_HKT_K-transport"/>
</dbReference>
<comment type="caution">
    <text evidence="5">The sequence shown here is derived from an EMBL/GenBank/DDBJ whole genome shotgun (WGS) entry which is preliminary data.</text>
</comment>
<feature type="domain" description="RCK N-terminal" evidence="3">
    <location>
        <begin position="351"/>
        <end position="463"/>
    </location>
</feature>
<accession>A0A936NAU2</accession>
<evidence type="ECO:0000259" key="4">
    <source>
        <dbReference type="PROSITE" id="PS51202"/>
    </source>
</evidence>
<sequence>MKSLAFVLSYLAGPLRRRDRRMVAVLLGTFVVLVVVFAAIFHAVMAQEGQNHSWATAFYWTLVTMTTLGFGDITFTSDLGRIFSVIVLLTGTAFLLILLPFAFIQFVFVPWMNRRDASRAPRSIPASTFGHLVLTRLGPIEDALIRRAKQADVDYVVLVADLTEALRLHDQGYRVMVGSSDVPETHRAARVANAALVSATWPDTTNANIIFTVREISTNVPVVATATKEASVDVLEMAGADQVLRLGQLLGRAMADRTLLPDGRTHVIGQFAGVLIAEARVAGSTLLGQRIADVGLRKRLGVTVIGVWDKGVFAIAVPDTELTATSVLILSASQDQLDAYDRCYGTGSDLQGSVVIIGAGRVGRAAAESFDEADIPYRIIDQQPDRIRNDKYVLGDAADIAVLEAAGIQSATGVLITAHDDDVNIYLAIYCRRLRPDLRIVARANLDRNVSTLYRAGADDVLSYASTGAAAMWNEFRGNDTLVVAEGLDVFRAPVPKPMRGKTLAASGLRSKTGCNVVAIERDGQLVGNPGADVVLRADTSLVLIGDDAARDRLANLDDGWRAILNNRLASLPD</sequence>
<dbReference type="InterPro" id="IPR006037">
    <property type="entry name" value="RCK_C"/>
</dbReference>
<feature type="transmembrane region" description="Helical" evidence="2">
    <location>
        <begin position="21"/>
        <end position="45"/>
    </location>
</feature>
<dbReference type="AlphaFoldDB" id="A0A936NAU2"/>
<feature type="transmembrane region" description="Helical" evidence="2">
    <location>
        <begin position="57"/>
        <end position="75"/>
    </location>
</feature>